<proteinExistence type="predicted"/>
<dbReference type="EMBL" id="BPWL01000011">
    <property type="protein sequence ID" value="GJJ15444.1"/>
    <property type="molecule type" value="Genomic_DNA"/>
</dbReference>
<accession>A0AAV5ARR7</accession>
<keyword evidence="2" id="KW-1185">Reference proteome</keyword>
<name>A0AAV5ARR7_9AGAM</name>
<evidence type="ECO:0000313" key="2">
    <source>
        <dbReference type="Proteomes" id="UP001050691"/>
    </source>
</evidence>
<dbReference type="AlphaFoldDB" id="A0AAV5ARR7"/>
<protein>
    <submittedName>
        <fullName evidence="1">Uncharacterized protein</fullName>
    </submittedName>
</protein>
<evidence type="ECO:0000313" key="1">
    <source>
        <dbReference type="EMBL" id="GJJ15444.1"/>
    </source>
</evidence>
<organism evidence="1 2">
    <name type="scientific">Clathrus columnatus</name>
    <dbReference type="NCBI Taxonomy" id="1419009"/>
    <lineage>
        <taxon>Eukaryota</taxon>
        <taxon>Fungi</taxon>
        <taxon>Dikarya</taxon>
        <taxon>Basidiomycota</taxon>
        <taxon>Agaricomycotina</taxon>
        <taxon>Agaricomycetes</taxon>
        <taxon>Phallomycetidae</taxon>
        <taxon>Phallales</taxon>
        <taxon>Clathraceae</taxon>
        <taxon>Clathrus</taxon>
    </lineage>
</organism>
<reference evidence="1" key="1">
    <citation type="submission" date="2021-10" db="EMBL/GenBank/DDBJ databases">
        <title>De novo Genome Assembly of Clathrus columnatus (Basidiomycota, Fungi) Using Illumina and Nanopore Sequence Data.</title>
        <authorList>
            <person name="Ogiso-Tanaka E."/>
            <person name="Itagaki H."/>
            <person name="Hosoya T."/>
            <person name="Hosaka K."/>
        </authorList>
    </citation>
    <scope>NUCLEOTIDE SEQUENCE</scope>
    <source>
        <strain evidence="1">MO-923</strain>
    </source>
</reference>
<gene>
    <name evidence="1" type="ORF">Clacol_009722</name>
</gene>
<dbReference type="Proteomes" id="UP001050691">
    <property type="component" value="Unassembled WGS sequence"/>
</dbReference>
<sequence>MKNSRHVNPEQIQKLFVENFVRHLLVAHGKHLNFTCTPNPSSEELTKRVLIYLGKNGGMVPGALAHTCVNCTHRKREQTTEYLHLNQEFEGVVGFDSVSPIESAAGVIDLENSSQPNEGVKWVRMAVMDGKTLSHKKNAGNLW</sequence>
<comment type="caution">
    <text evidence="1">The sequence shown here is derived from an EMBL/GenBank/DDBJ whole genome shotgun (WGS) entry which is preliminary data.</text>
</comment>